<keyword evidence="4" id="KW-0378">Hydrolase</keyword>
<dbReference type="InterPro" id="IPR003156">
    <property type="entry name" value="DHHA1_dom"/>
</dbReference>
<comment type="caution">
    <text evidence="9">The sequence shown here is derived from an EMBL/GenBank/DDBJ whole genome shotgun (WGS) entry which is preliminary data.</text>
</comment>
<evidence type="ECO:0000256" key="5">
    <source>
        <dbReference type="ARBA" id="ARBA00022839"/>
    </source>
</evidence>
<comment type="similarity">
    <text evidence="1">Belongs to the RecJ family.</text>
</comment>
<dbReference type="Gene3D" id="3.90.1640.30">
    <property type="match status" value="1"/>
</dbReference>
<keyword evidence="3" id="KW-0540">Nuclease</keyword>
<dbReference type="Proteomes" id="UP000230796">
    <property type="component" value="Unassembled WGS sequence"/>
</dbReference>
<evidence type="ECO:0000259" key="8">
    <source>
        <dbReference type="Pfam" id="PF17768"/>
    </source>
</evidence>
<dbReference type="EMBL" id="PFAF01000027">
    <property type="protein sequence ID" value="PIR99077.1"/>
    <property type="molecule type" value="Genomic_DNA"/>
</dbReference>
<sequence>MTIKVKSVIKDSATAEEIFQAILQSRGYKTKSEQESFLHPPKPTLDYLLKESGLKKSFLVKTKKLLDLHLSAGHGICVFGDYDADGVTATAIMWQAITAYAKLVKSSSRILPFIPDRHKHGYGLSDKAVAEVLSNTTFSPKLIITVDTGIVAHVGIKTFHDAGIDVIITDHHQVETILPPANSIVHTLITSGAGIAWIFARYLLGDPAMQLLDLATIGVVADMMPLTGLNRAICAPGLKALSTTKRPGLLSMKAAMGVSDKSLTTYDISFGIAPRINAAGRIYNPLDALRLLCTNDIKLASELAAKIESHNKDRQEYTDRALKLAANQPTNHKIIVIIGDYHEGVIGLVAGKLSEMFHRPAIVMSDNGEVIKGSARSIYGVNITAMLRSLKTPFLGLGGHEQAAGFSLAKDQVKAMTKELETLGDKIISDDLLVKHHSADLALSLITTSLALAKMIHSLEPFGMGNQKPKFIFTDLAVIEDRKLGAEGKHRKLTVEQNGTTRELMLFNSKESYPLKNLKSVIATLDINNWRDKESLQLIGNYVEL</sequence>
<dbReference type="Pfam" id="PF17768">
    <property type="entry name" value="RecJ_OB"/>
    <property type="match status" value="1"/>
</dbReference>
<dbReference type="AlphaFoldDB" id="A0A2H0VIZ4"/>
<dbReference type="Gene3D" id="3.10.310.30">
    <property type="match status" value="1"/>
</dbReference>
<dbReference type="SUPFAM" id="SSF64182">
    <property type="entry name" value="DHH phosphoesterases"/>
    <property type="match status" value="1"/>
</dbReference>
<evidence type="ECO:0000259" key="6">
    <source>
        <dbReference type="Pfam" id="PF01368"/>
    </source>
</evidence>
<evidence type="ECO:0000256" key="4">
    <source>
        <dbReference type="ARBA" id="ARBA00022801"/>
    </source>
</evidence>
<dbReference type="PANTHER" id="PTHR30255:SF2">
    <property type="entry name" value="SINGLE-STRANDED-DNA-SPECIFIC EXONUCLEASE RECJ"/>
    <property type="match status" value="1"/>
</dbReference>
<gene>
    <name evidence="9" type="ORF">COT87_01395</name>
</gene>
<name>A0A2H0VIZ4_9BACT</name>
<evidence type="ECO:0000256" key="3">
    <source>
        <dbReference type="ARBA" id="ARBA00022722"/>
    </source>
</evidence>
<organism evidence="9 10">
    <name type="scientific">Candidatus Collierbacteria bacterium CG10_big_fil_rev_8_21_14_0_10_44_9</name>
    <dbReference type="NCBI Taxonomy" id="1974535"/>
    <lineage>
        <taxon>Bacteria</taxon>
        <taxon>Candidatus Collieribacteriota</taxon>
    </lineage>
</organism>
<accession>A0A2H0VIZ4</accession>
<evidence type="ECO:0000256" key="1">
    <source>
        <dbReference type="ARBA" id="ARBA00005915"/>
    </source>
</evidence>
<feature type="domain" description="RecJ OB" evidence="8">
    <location>
        <begin position="440"/>
        <end position="539"/>
    </location>
</feature>
<feature type="domain" description="DDH" evidence="6">
    <location>
        <begin position="76"/>
        <end position="218"/>
    </location>
</feature>
<dbReference type="InterPro" id="IPR051673">
    <property type="entry name" value="SSDNA_exonuclease_RecJ"/>
</dbReference>
<dbReference type="Pfam" id="PF01368">
    <property type="entry name" value="DHH"/>
    <property type="match status" value="1"/>
</dbReference>
<feature type="domain" description="DHHA1" evidence="7">
    <location>
        <begin position="334"/>
        <end position="421"/>
    </location>
</feature>
<evidence type="ECO:0000313" key="10">
    <source>
        <dbReference type="Proteomes" id="UP000230796"/>
    </source>
</evidence>
<dbReference type="Pfam" id="PF02272">
    <property type="entry name" value="DHHA1"/>
    <property type="match status" value="1"/>
</dbReference>
<keyword evidence="5" id="KW-0269">Exonuclease</keyword>
<dbReference type="InterPro" id="IPR038763">
    <property type="entry name" value="DHH_sf"/>
</dbReference>
<dbReference type="GO" id="GO:0004527">
    <property type="term" value="F:exonuclease activity"/>
    <property type="evidence" value="ECO:0007669"/>
    <property type="project" value="UniProtKB-KW"/>
</dbReference>
<proteinExistence type="inferred from homology"/>
<dbReference type="PANTHER" id="PTHR30255">
    <property type="entry name" value="SINGLE-STRANDED-DNA-SPECIFIC EXONUCLEASE RECJ"/>
    <property type="match status" value="1"/>
</dbReference>
<evidence type="ECO:0000256" key="2">
    <source>
        <dbReference type="ARBA" id="ARBA00019841"/>
    </source>
</evidence>
<dbReference type="GO" id="GO:0003676">
    <property type="term" value="F:nucleic acid binding"/>
    <property type="evidence" value="ECO:0007669"/>
    <property type="project" value="InterPro"/>
</dbReference>
<evidence type="ECO:0000259" key="7">
    <source>
        <dbReference type="Pfam" id="PF02272"/>
    </source>
</evidence>
<dbReference type="InterPro" id="IPR001667">
    <property type="entry name" value="DDH_dom"/>
</dbReference>
<protein>
    <recommendedName>
        <fullName evidence="2">Single-stranded-DNA-specific exonuclease RecJ</fullName>
    </recommendedName>
</protein>
<dbReference type="InterPro" id="IPR041122">
    <property type="entry name" value="RecJ_OB"/>
</dbReference>
<reference evidence="10" key="1">
    <citation type="submission" date="2017-09" db="EMBL/GenBank/DDBJ databases">
        <title>Depth-based differentiation of microbial function through sediment-hosted aquifers and enrichment of novel symbionts in the deep terrestrial subsurface.</title>
        <authorList>
            <person name="Probst A.J."/>
            <person name="Ladd B."/>
            <person name="Jarett J.K."/>
            <person name="Geller-Mcgrath D.E."/>
            <person name="Sieber C.M.K."/>
            <person name="Emerson J.B."/>
            <person name="Anantharaman K."/>
            <person name="Thomas B.C."/>
            <person name="Malmstrom R."/>
            <person name="Stieglmeier M."/>
            <person name="Klingl A."/>
            <person name="Woyke T."/>
            <person name="Ryan C.M."/>
            <person name="Banfield J.F."/>
        </authorList>
    </citation>
    <scope>NUCLEOTIDE SEQUENCE [LARGE SCALE GENOMIC DNA]</scope>
</reference>
<evidence type="ECO:0000313" key="9">
    <source>
        <dbReference type="EMBL" id="PIR99077.1"/>
    </source>
</evidence>